<dbReference type="RefSeq" id="WP_349093372.1">
    <property type="nucleotide sequence ID" value="NZ_JBBNGJ010000008.1"/>
</dbReference>
<accession>A0ABV1IB31</accession>
<evidence type="ECO:0000313" key="3">
    <source>
        <dbReference type="EMBL" id="MEQ2593418.1"/>
    </source>
</evidence>
<feature type="compositionally biased region" description="Acidic residues" evidence="1">
    <location>
        <begin position="501"/>
        <end position="636"/>
    </location>
</feature>
<evidence type="ECO:0000256" key="1">
    <source>
        <dbReference type="SAM" id="MobiDB-lite"/>
    </source>
</evidence>
<feature type="region of interest" description="Disordered" evidence="1">
    <location>
        <begin position="497"/>
        <end position="655"/>
    </location>
</feature>
<dbReference type="Proteomes" id="UP001494672">
    <property type="component" value="Unassembled WGS sequence"/>
</dbReference>
<dbReference type="Pfam" id="PF18980">
    <property type="entry name" value="DUF5716_C"/>
    <property type="match status" value="1"/>
</dbReference>
<dbReference type="InterPro" id="IPR043770">
    <property type="entry name" value="DUF5716_C"/>
</dbReference>
<comment type="caution">
    <text evidence="3">The sequence shown here is derived from an EMBL/GenBank/DDBJ whole genome shotgun (WGS) entry which is preliminary data.</text>
</comment>
<dbReference type="EMBL" id="JBBNGJ010000008">
    <property type="protein sequence ID" value="MEQ2593418.1"/>
    <property type="molecule type" value="Genomic_DNA"/>
</dbReference>
<feature type="domain" description="DUF5716" evidence="2">
    <location>
        <begin position="138"/>
        <end position="432"/>
    </location>
</feature>
<protein>
    <submittedName>
        <fullName evidence="3">DUF5716 family protein</fullName>
    </submittedName>
</protein>
<proteinExistence type="predicted"/>
<sequence length="655" mass="74587">MSDTQLYLGLDLGPEYTQLSYYNVDTREPESVYHKEARDTYMLPNIMFYSAYNKKSDDGQSEAYKFIDLAGWCAGAKASACRFEENGTVVDQVYERTLRNENIEVAGRNYKAGDLLVKMMILHIRQFTEQFEGFVIKKLTVTVADTDPRIIAAVRGLKSALRLTHDQFNIVSHLDSGLCYIFAQPEPLRNNSVGLFDFGRSGLDFYRIDMTRKYPLIVTVEHVNFHDRMNMKRFGKYHEDMDEAFADIVKECMSQVFISSVFLTGIGFADNWMKQSAAVLCQGRRVFVGQNIYTKGACYRSLGGVYTEALSRYFIDTEQTVKTNIGINLMDEKKTFWPIAYGGLEWFNTRGSIEVFLDNTRRIQIVYQDILTEEEWRETVEIYGLPARPKKTTKLSISVEYYGADKGAIVIRDLGFGSLYPTTNKIYRKEFDIGAIRRKHAEKLEAARREEELRIRMGDTEELRGEDPAVEHGNAKTVEAEPEVHEEPVVYYGTASPVEPETVEEPDDFGTEAEDVVEEIDDDAGDMTEAEELEDDAVSDPENISDEIDDDETESVDAAYEVDDDETESVDAAYEVDDDETESVDAAYEVDDDESESDDITDDADDSEIEIDESEPDDEETIDEEDLDDEDSDEYEQSAFSIPSYLRGQHFDPGE</sequence>
<reference evidence="3 4" key="1">
    <citation type="submission" date="2024-04" db="EMBL/GenBank/DDBJ databases">
        <title>Human intestinal bacterial collection.</title>
        <authorList>
            <person name="Pauvert C."/>
            <person name="Hitch T.C.A."/>
            <person name="Clavel T."/>
        </authorList>
    </citation>
    <scope>NUCLEOTIDE SEQUENCE [LARGE SCALE GENOMIC DNA]</scope>
    <source>
        <strain evidence="3 4">CLA-AA-H181</strain>
    </source>
</reference>
<name>A0ABV1IB31_9FIRM</name>
<keyword evidence="4" id="KW-1185">Reference proteome</keyword>
<organism evidence="3 4">
    <name type="scientific">Coprococcus aceti</name>
    <dbReference type="NCBI Taxonomy" id="2981786"/>
    <lineage>
        <taxon>Bacteria</taxon>
        <taxon>Bacillati</taxon>
        <taxon>Bacillota</taxon>
        <taxon>Clostridia</taxon>
        <taxon>Lachnospirales</taxon>
        <taxon>Lachnospiraceae</taxon>
        <taxon>Coprococcus</taxon>
    </lineage>
</organism>
<evidence type="ECO:0000313" key="4">
    <source>
        <dbReference type="Proteomes" id="UP001494672"/>
    </source>
</evidence>
<evidence type="ECO:0000259" key="2">
    <source>
        <dbReference type="Pfam" id="PF18980"/>
    </source>
</evidence>
<gene>
    <name evidence="3" type="ORF">AAAU18_10915</name>
</gene>